<organism evidence="2 3">
    <name type="scientific">Actinokineospora terrae</name>
    <dbReference type="NCBI Taxonomy" id="155974"/>
    <lineage>
        <taxon>Bacteria</taxon>
        <taxon>Bacillati</taxon>
        <taxon>Actinomycetota</taxon>
        <taxon>Actinomycetes</taxon>
        <taxon>Pseudonocardiales</taxon>
        <taxon>Pseudonocardiaceae</taxon>
        <taxon>Actinokineospora</taxon>
    </lineage>
</organism>
<keyword evidence="1" id="KW-1133">Transmembrane helix</keyword>
<sequence>MSATLTVWKFGTAEGAARAQETLAELQREGTVTLVDAAVVTWPEGANKPKTKQLHGLAGSGALTGSFWGLLFGILFFMPILGIAVGAAAGALGGKFTDIGIDDAFIGQVRATVTPGTSALFLLTEDVVVDRVRAAFPGDQAELVHTNLSEDQETALRTAFA</sequence>
<feature type="transmembrane region" description="Helical" evidence="1">
    <location>
        <begin position="67"/>
        <end position="92"/>
    </location>
</feature>
<dbReference type="Proteomes" id="UP000199051">
    <property type="component" value="Unassembled WGS sequence"/>
</dbReference>
<dbReference type="AlphaFoldDB" id="A0A1H9WJ06"/>
<evidence type="ECO:0000256" key="1">
    <source>
        <dbReference type="SAM" id="Phobius"/>
    </source>
</evidence>
<protein>
    <submittedName>
        <fullName evidence="2">Uncharacterized membrane protein</fullName>
    </submittedName>
</protein>
<keyword evidence="1" id="KW-0472">Membrane</keyword>
<keyword evidence="3" id="KW-1185">Reference proteome</keyword>
<dbReference type="STRING" id="155974.SAMN04487818_110219"/>
<name>A0A1H9WJ06_9PSEU</name>
<evidence type="ECO:0000313" key="2">
    <source>
        <dbReference type="EMBL" id="SES33443.1"/>
    </source>
</evidence>
<dbReference type="EMBL" id="FOGI01000010">
    <property type="protein sequence ID" value="SES33443.1"/>
    <property type="molecule type" value="Genomic_DNA"/>
</dbReference>
<evidence type="ECO:0000313" key="3">
    <source>
        <dbReference type="Proteomes" id="UP000199051"/>
    </source>
</evidence>
<dbReference type="RefSeq" id="WP_092782910.1">
    <property type="nucleotide sequence ID" value="NZ_FOGI01000010.1"/>
</dbReference>
<proteinExistence type="predicted"/>
<gene>
    <name evidence="2" type="ORF">SAMN04487818_110219</name>
</gene>
<dbReference type="InterPro" id="IPR009200">
    <property type="entry name" value="DUF1269_membrane"/>
</dbReference>
<dbReference type="Pfam" id="PF06897">
    <property type="entry name" value="DUF1269"/>
    <property type="match status" value="1"/>
</dbReference>
<keyword evidence="1" id="KW-0812">Transmembrane</keyword>
<accession>A0A1H9WJ06</accession>
<reference evidence="3" key="1">
    <citation type="submission" date="2016-10" db="EMBL/GenBank/DDBJ databases">
        <authorList>
            <person name="Varghese N."/>
            <person name="Submissions S."/>
        </authorList>
    </citation>
    <scope>NUCLEOTIDE SEQUENCE [LARGE SCALE GENOMIC DNA]</scope>
    <source>
        <strain evidence="3">DSM 44260</strain>
    </source>
</reference>